<dbReference type="EMBL" id="CAJNOJ010000288">
    <property type="protein sequence ID" value="CAF1371879.1"/>
    <property type="molecule type" value="Genomic_DNA"/>
</dbReference>
<dbReference type="AlphaFoldDB" id="A0A815IVY6"/>
<sequence>MTSSLRPVKRYSIEQCFVPLLTSSESFILSYDEHPRPLVRLFNSGCHQIMCIYLPTLLVDMCYSSYLDVFLLLSSQCLYKLNPSIGQLEHIDDYELLKENRFLSSLCSTNDHRLFILYRFGEYLDEYPRGKRIWKRRHLCDSISEDISLIRSSCTTDNSHSFLLGLLIVEWNGTWRVDIFSSSIQKLHTGFRFSGWTRDVWLSDWSPYECWFVGSRCRLMIDSKGQPKNISTDEFDCDIKNITWMKQIDQIKLIVIREEKLLIFFK</sequence>
<proteinExistence type="predicted"/>
<accession>A0A815IVY6</accession>
<evidence type="ECO:0000313" key="1">
    <source>
        <dbReference type="EMBL" id="CAF1371879.1"/>
    </source>
</evidence>
<dbReference type="OrthoDB" id="9988827at2759"/>
<dbReference type="Proteomes" id="UP000663852">
    <property type="component" value="Unassembled WGS sequence"/>
</dbReference>
<reference evidence="1" key="1">
    <citation type="submission" date="2021-02" db="EMBL/GenBank/DDBJ databases">
        <authorList>
            <person name="Nowell W R."/>
        </authorList>
    </citation>
    <scope>NUCLEOTIDE SEQUENCE</scope>
</reference>
<gene>
    <name evidence="1" type="ORF">EDS130_LOCUS34421</name>
</gene>
<organism evidence="1 2">
    <name type="scientific">Adineta ricciae</name>
    <name type="common">Rotifer</name>
    <dbReference type="NCBI Taxonomy" id="249248"/>
    <lineage>
        <taxon>Eukaryota</taxon>
        <taxon>Metazoa</taxon>
        <taxon>Spiralia</taxon>
        <taxon>Gnathifera</taxon>
        <taxon>Rotifera</taxon>
        <taxon>Eurotatoria</taxon>
        <taxon>Bdelloidea</taxon>
        <taxon>Adinetida</taxon>
        <taxon>Adinetidae</taxon>
        <taxon>Adineta</taxon>
    </lineage>
</organism>
<name>A0A815IVY6_ADIRI</name>
<evidence type="ECO:0000313" key="2">
    <source>
        <dbReference type="Proteomes" id="UP000663852"/>
    </source>
</evidence>
<protein>
    <submittedName>
        <fullName evidence="1">Uncharacterized protein</fullName>
    </submittedName>
</protein>
<comment type="caution">
    <text evidence="1">The sequence shown here is derived from an EMBL/GenBank/DDBJ whole genome shotgun (WGS) entry which is preliminary data.</text>
</comment>